<feature type="compositionally biased region" description="Low complexity" evidence="1">
    <location>
        <begin position="141"/>
        <end position="162"/>
    </location>
</feature>
<name>A0A183CF22_GLOPA</name>
<dbReference type="WBParaSite" id="GPLIN_001147700">
    <property type="protein sequence ID" value="GPLIN_001147700"/>
    <property type="gene ID" value="GPLIN_001147700"/>
</dbReference>
<reference evidence="3" key="1">
    <citation type="submission" date="2013-12" db="EMBL/GenBank/DDBJ databases">
        <authorList>
            <person name="Aslett M."/>
        </authorList>
    </citation>
    <scope>NUCLEOTIDE SEQUENCE [LARGE SCALE GENOMIC DNA]</scope>
    <source>
        <strain evidence="3">Lindley</strain>
    </source>
</reference>
<evidence type="ECO:0000256" key="2">
    <source>
        <dbReference type="SAM" id="SignalP"/>
    </source>
</evidence>
<evidence type="ECO:0000313" key="4">
    <source>
        <dbReference type="WBParaSite" id="GPLIN_001147700"/>
    </source>
</evidence>
<dbReference type="Proteomes" id="UP000050741">
    <property type="component" value="Unassembled WGS sequence"/>
</dbReference>
<feature type="signal peptide" evidence="2">
    <location>
        <begin position="1"/>
        <end position="23"/>
    </location>
</feature>
<keyword evidence="2" id="KW-0732">Signal</keyword>
<feature type="chain" id="PRO_5008147515" evidence="2">
    <location>
        <begin position="24"/>
        <end position="187"/>
    </location>
</feature>
<evidence type="ECO:0000256" key="1">
    <source>
        <dbReference type="SAM" id="MobiDB-lite"/>
    </source>
</evidence>
<dbReference type="AlphaFoldDB" id="A0A183CF22"/>
<reference evidence="3" key="2">
    <citation type="submission" date="2014-05" db="EMBL/GenBank/DDBJ databases">
        <title>The genome and life-stage specific transcriptomes of Globodera pallida elucidate key aspects of plant parasitism by a cyst nematode.</title>
        <authorList>
            <person name="Cotton J.A."/>
            <person name="Lilley C.J."/>
            <person name="Jones L.M."/>
            <person name="Kikuchi T."/>
            <person name="Reid A.J."/>
            <person name="Thorpe P."/>
            <person name="Tsai I.J."/>
            <person name="Beasley H."/>
            <person name="Blok V."/>
            <person name="Cock P.J.A."/>
            <person name="Van den Akker S.E."/>
            <person name="Holroyd N."/>
            <person name="Hunt M."/>
            <person name="Mantelin S."/>
            <person name="Naghra H."/>
            <person name="Pain A."/>
            <person name="Palomares-Rius J.E."/>
            <person name="Zarowiecki M."/>
            <person name="Berriman M."/>
            <person name="Jones J.T."/>
            <person name="Urwin P.E."/>
        </authorList>
    </citation>
    <scope>NUCLEOTIDE SEQUENCE [LARGE SCALE GENOMIC DNA]</scope>
    <source>
        <strain evidence="3">Lindley</strain>
    </source>
</reference>
<keyword evidence="3" id="KW-1185">Reference proteome</keyword>
<organism evidence="3 4">
    <name type="scientific">Globodera pallida</name>
    <name type="common">Potato cyst nematode worm</name>
    <name type="synonym">Heterodera pallida</name>
    <dbReference type="NCBI Taxonomy" id="36090"/>
    <lineage>
        <taxon>Eukaryota</taxon>
        <taxon>Metazoa</taxon>
        <taxon>Ecdysozoa</taxon>
        <taxon>Nematoda</taxon>
        <taxon>Chromadorea</taxon>
        <taxon>Rhabditida</taxon>
        <taxon>Tylenchina</taxon>
        <taxon>Tylenchomorpha</taxon>
        <taxon>Tylenchoidea</taxon>
        <taxon>Heteroderidae</taxon>
        <taxon>Heteroderinae</taxon>
        <taxon>Globodera</taxon>
    </lineage>
</organism>
<accession>A0A183CF22</accession>
<protein>
    <submittedName>
        <fullName evidence="4">Uncharacterized protein</fullName>
    </submittedName>
</protein>
<evidence type="ECO:0000313" key="3">
    <source>
        <dbReference type="Proteomes" id="UP000050741"/>
    </source>
</evidence>
<feature type="region of interest" description="Disordered" evidence="1">
    <location>
        <begin position="139"/>
        <end position="163"/>
    </location>
</feature>
<sequence>MAQFPMFALFFFTMLALPDLSDGIDCYFALRYIGTPPKDLVERMDGWASKPLKNVKGTSQTQACQVGSKGFGCMTYSCQDANGDDIFVANGCKLHEGAEDCAGDRLNGSCAEVNGTPKCKICGDKENCNKNDFELKKSVKTTPPTTTTTTTTTAEPEGTSETSDALSTIAHFSPIFGVLLVRWMMEL</sequence>
<proteinExistence type="predicted"/>
<reference evidence="4" key="3">
    <citation type="submission" date="2016-06" db="UniProtKB">
        <authorList>
            <consortium name="WormBaseParasite"/>
        </authorList>
    </citation>
    <scope>IDENTIFICATION</scope>
</reference>